<feature type="transmembrane region" description="Helical" evidence="1">
    <location>
        <begin position="20"/>
        <end position="42"/>
    </location>
</feature>
<evidence type="ECO:0000256" key="1">
    <source>
        <dbReference type="SAM" id="Phobius"/>
    </source>
</evidence>
<feature type="transmembrane region" description="Helical" evidence="1">
    <location>
        <begin position="62"/>
        <end position="84"/>
    </location>
</feature>
<accession>A0A915CMU7</accession>
<evidence type="ECO:0000313" key="2">
    <source>
        <dbReference type="Proteomes" id="UP000887574"/>
    </source>
</evidence>
<sequence>MEYANFVDLLVRDYYTNGRLLFWSSVWNMSVTSSIPLIVFFLTLDRILFISFPIKYNERHKLIVVLASVVVVALGMVGNLIALFEEVFLAYIPGIKRHSCYSHHVQKTDTHF</sequence>
<proteinExistence type="predicted"/>
<dbReference type="WBParaSite" id="jg10771">
    <property type="protein sequence ID" value="jg10771"/>
    <property type="gene ID" value="jg10771"/>
</dbReference>
<keyword evidence="1" id="KW-0472">Membrane</keyword>
<dbReference type="AlphaFoldDB" id="A0A915CMU7"/>
<organism evidence="2 3">
    <name type="scientific">Ditylenchus dipsaci</name>
    <dbReference type="NCBI Taxonomy" id="166011"/>
    <lineage>
        <taxon>Eukaryota</taxon>
        <taxon>Metazoa</taxon>
        <taxon>Ecdysozoa</taxon>
        <taxon>Nematoda</taxon>
        <taxon>Chromadorea</taxon>
        <taxon>Rhabditida</taxon>
        <taxon>Tylenchina</taxon>
        <taxon>Tylenchomorpha</taxon>
        <taxon>Sphaerularioidea</taxon>
        <taxon>Anguinidae</taxon>
        <taxon>Anguininae</taxon>
        <taxon>Ditylenchus</taxon>
    </lineage>
</organism>
<dbReference type="Proteomes" id="UP000887574">
    <property type="component" value="Unplaced"/>
</dbReference>
<evidence type="ECO:0000313" key="3">
    <source>
        <dbReference type="WBParaSite" id="jg10771"/>
    </source>
</evidence>
<keyword evidence="2" id="KW-1185">Reference proteome</keyword>
<reference evidence="3" key="1">
    <citation type="submission" date="2022-11" db="UniProtKB">
        <authorList>
            <consortium name="WormBaseParasite"/>
        </authorList>
    </citation>
    <scope>IDENTIFICATION</scope>
</reference>
<keyword evidence="1" id="KW-1133">Transmembrane helix</keyword>
<keyword evidence="1" id="KW-0812">Transmembrane</keyword>
<protein>
    <submittedName>
        <fullName evidence="3">G-protein coupled receptors family 1 profile domain-containing protein</fullName>
    </submittedName>
</protein>
<dbReference type="Gene3D" id="1.20.1070.10">
    <property type="entry name" value="Rhodopsin 7-helix transmembrane proteins"/>
    <property type="match status" value="1"/>
</dbReference>
<name>A0A915CMU7_9BILA</name>